<keyword evidence="3" id="KW-1185">Reference proteome</keyword>
<dbReference type="Gene3D" id="3.40.33.10">
    <property type="entry name" value="CAP"/>
    <property type="match status" value="1"/>
</dbReference>
<organism evidence="2 3">
    <name type="scientific">Gloeobacter kilaueensis (strain ATCC BAA-2537 / CCAP 1431/1 / ULC 316 / JS1)</name>
    <dbReference type="NCBI Taxonomy" id="1183438"/>
    <lineage>
        <taxon>Bacteria</taxon>
        <taxon>Bacillati</taxon>
        <taxon>Cyanobacteriota</taxon>
        <taxon>Cyanophyceae</taxon>
        <taxon>Gloeobacterales</taxon>
        <taxon>Gloeobacteraceae</taxon>
        <taxon>Gloeobacter</taxon>
    </lineage>
</organism>
<dbReference type="Proteomes" id="UP000017396">
    <property type="component" value="Chromosome"/>
</dbReference>
<dbReference type="STRING" id="1183438.GKIL_0149"/>
<dbReference type="HOGENOM" id="CLU_048111_3_2_3"/>
<dbReference type="Pfam" id="PF00188">
    <property type="entry name" value="CAP"/>
    <property type="match status" value="1"/>
</dbReference>
<sequence length="192" mass="20939">MLSGQLKTTMAPALLAGLTSLLVGCGDTGVLQSRFSSLVDKTAAKQQPAPTVNGDTPQSPALGRMESQVLQDINAIRVRNKLQPLRENPKLAQVARRYSRLMAEQKFFSHYDSNGKSVADRVRSAGVFYLVVGENLALIGGSPRPAPLAVAGWMKSPGHRENILRPVFEETGVGIWQRGRTVYFTQVFLKGF</sequence>
<name>U5QC24_GLOK1</name>
<dbReference type="EMBL" id="CP003587">
    <property type="protein sequence ID" value="AGY56396.1"/>
    <property type="molecule type" value="Genomic_DNA"/>
</dbReference>
<dbReference type="PROSITE" id="PS51257">
    <property type="entry name" value="PROKAR_LIPOPROTEIN"/>
    <property type="match status" value="1"/>
</dbReference>
<dbReference type="PANTHER" id="PTHR31157">
    <property type="entry name" value="SCP DOMAIN-CONTAINING PROTEIN"/>
    <property type="match status" value="1"/>
</dbReference>
<dbReference type="eggNOG" id="COG2340">
    <property type="taxonomic scope" value="Bacteria"/>
</dbReference>
<dbReference type="InterPro" id="IPR035940">
    <property type="entry name" value="CAP_sf"/>
</dbReference>
<dbReference type="SUPFAM" id="SSF55797">
    <property type="entry name" value="PR-1-like"/>
    <property type="match status" value="1"/>
</dbReference>
<dbReference type="KEGG" id="glj:GKIL_0149"/>
<evidence type="ECO:0000313" key="2">
    <source>
        <dbReference type="EMBL" id="AGY56396.1"/>
    </source>
</evidence>
<dbReference type="PANTHER" id="PTHR31157:SF1">
    <property type="entry name" value="SCP DOMAIN-CONTAINING PROTEIN"/>
    <property type="match status" value="1"/>
</dbReference>
<evidence type="ECO:0000313" key="3">
    <source>
        <dbReference type="Proteomes" id="UP000017396"/>
    </source>
</evidence>
<proteinExistence type="predicted"/>
<feature type="domain" description="SCP" evidence="1">
    <location>
        <begin position="71"/>
        <end position="188"/>
    </location>
</feature>
<dbReference type="CDD" id="cd05379">
    <property type="entry name" value="CAP_bacterial"/>
    <property type="match status" value="1"/>
</dbReference>
<evidence type="ECO:0000259" key="1">
    <source>
        <dbReference type="Pfam" id="PF00188"/>
    </source>
</evidence>
<protein>
    <recommendedName>
        <fullName evidence="1">SCP domain-containing protein</fullName>
    </recommendedName>
</protein>
<accession>U5QC24</accession>
<gene>
    <name evidence="2" type="ORF">GKIL_0149</name>
</gene>
<dbReference type="AlphaFoldDB" id="U5QC24"/>
<reference evidence="2 3" key="1">
    <citation type="journal article" date="2013" name="PLoS ONE">
        <title>Cultivation and Complete Genome Sequencing of Gloeobacter kilaueensis sp. nov., from a Lava Cave in Kilauea Caldera, Hawai'i.</title>
        <authorList>
            <person name="Saw J.H."/>
            <person name="Schatz M."/>
            <person name="Brown M.V."/>
            <person name="Kunkel D.D."/>
            <person name="Foster J.S."/>
            <person name="Shick H."/>
            <person name="Christensen S."/>
            <person name="Hou S."/>
            <person name="Wan X."/>
            <person name="Donachie S.P."/>
        </authorList>
    </citation>
    <scope>NUCLEOTIDE SEQUENCE [LARGE SCALE GENOMIC DNA]</scope>
    <source>
        <strain evidence="3">JS</strain>
    </source>
</reference>
<dbReference type="InterPro" id="IPR014044">
    <property type="entry name" value="CAP_dom"/>
</dbReference>